<evidence type="ECO:0000256" key="3">
    <source>
        <dbReference type="ARBA" id="ARBA00023163"/>
    </source>
</evidence>
<dbReference type="SUPFAM" id="SSF48498">
    <property type="entry name" value="Tetracyclin repressor-like, C-terminal domain"/>
    <property type="match status" value="1"/>
</dbReference>
<feature type="DNA-binding region" description="H-T-H motif" evidence="4">
    <location>
        <begin position="29"/>
        <end position="48"/>
    </location>
</feature>
<keyword evidence="7" id="KW-1185">Reference proteome</keyword>
<sequence>MPARPKIDRAAILDVTLEIADRDGLEAVTMRAVADRLGVTPMALYRHVGDKQGLLDGLVERLLGEQPDPDAESSWEEQLHRRAAGLRETARRHPNVFGLLLARRAATPEALRARAGVYRAFADAGLPEDLIPRVERLLSTFVLGFAASEAGGRFTDREAADADFAYAEEVLAVLIPRLAAQE</sequence>
<dbReference type="GO" id="GO:0000976">
    <property type="term" value="F:transcription cis-regulatory region binding"/>
    <property type="evidence" value="ECO:0007669"/>
    <property type="project" value="TreeGrafter"/>
</dbReference>
<dbReference type="RefSeq" id="WP_116073665.1">
    <property type="nucleotide sequence ID" value="NZ_BONB01000012.1"/>
</dbReference>
<dbReference type="OrthoDB" id="329481at2"/>
<evidence type="ECO:0000259" key="5">
    <source>
        <dbReference type="PROSITE" id="PS50977"/>
    </source>
</evidence>
<dbReference type="InterPro" id="IPR050109">
    <property type="entry name" value="HTH-type_TetR-like_transc_reg"/>
</dbReference>
<keyword evidence="3" id="KW-0804">Transcription</keyword>
<protein>
    <submittedName>
        <fullName evidence="6">TetR family transcriptional regulator</fullName>
    </submittedName>
</protein>
<gene>
    <name evidence="6" type="ORF">DFJ67_7503</name>
</gene>
<accession>A0A3D9ZVX0</accession>
<evidence type="ECO:0000256" key="1">
    <source>
        <dbReference type="ARBA" id="ARBA00023015"/>
    </source>
</evidence>
<dbReference type="GO" id="GO:0045892">
    <property type="term" value="P:negative regulation of DNA-templated transcription"/>
    <property type="evidence" value="ECO:0007669"/>
    <property type="project" value="InterPro"/>
</dbReference>
<name>A0A3D9ZVX0_9ACTN</name>
<dbReference type="SUPFAM" id="SSF46689">
    <property type="entry name" value="Homeodomain-like"/>
    <property type="match status" value="1"/>
</dbReference>
<evidence type="ECO:0000313" key="7">
    <source>
        <dbReference type="Proteomes" id="UP000256913"/>
    </source>
</evidence>
<organism evidence="6 7">
    <name type="scientific">Asanoa ferruginea</name>
    <dbReference type="NCBI Taxonomy" id="53367"/>
    <lineage>
        <taxon>Bacteria</taxon>
        <taxon>Bacillati</taxon>
        <taxon>Actinomycetota</taxon>
        <taxon>Actinomycetes</taxon>
        <taxon>Micromonosporales</taxon>
        <taxon>Micromonosporaceae</taxon>
        <taxon>Asanoa</taxon>
    </lineage>
</organism>
<dbReference type="PANTHER" id="PTHR30055">
    <property type="entry name" value="HTH-TYPE TRANSCRIPTIONAL REGULATOR RUTR"/>
    <property type="match status" value="1"/>
</dbReference>
<dbReference type="Pfam" id="PF02909">
    <property type="entry name" value="TetR_C_1"/>
    <property type="match status" value="1"/>
</dbReference>
<feature type="domain" description="HTH tetR-type" evidence="5">
    <location>
        <begin position="6"/>
        <end position="66"/>
    </location>
</feature>
<dbReference type="Proteomes" id="UP000256913">
    <property type="component" value="Unassembled WGS sequence"/>
</dbReference>
<dbReference type="Gene3D" id="1.10.357.10">
    <property type="entry name" value="Tetracycline Repressor, domain 2"/>
    <property type="match status" value="1"/>
</dbReference>
<dbReference type="InterPro" id="IPR036271">
    <property type="entry name" value="Tet_transcr_reg_TetR-rel_C_sf"/>
</dbReference>
<dbReference type="PANTHER" id="PTHR30055:SF151">
    <property type="entry name" value="TRANSCRIPTIONAL REGULATORY PROTEIN"/>
    <property type="match status" value="1"/>
</dbReference>
<evidence type="ECO:0000256" key="4">
    <source>
        <dbReference type="PROSITE-ProRule" id="PRU00335"/>
    </source>
</evidence>
<keyword evidence="2 4" id="KW-0238">DNA-binding</keyword>
<dbReference type="InterPro" id="IPR009057">
    <property type="entry name" value="Homeodomain-like_sf"/>
</dbReference>
<dbReference type="Pfam" id="PF00440">
    <property type="entry name" value="TetR_N"/>
    <property type="match status" value="1"/>
</dbReference>
<dbReference type="InterPro" id="IPR004111">
    <property type="entry name" value="Repressor_TetR_C"/>
</dbReference>
<reference evidence="6 7" key="1">
    <citation type="submission" date="2018-08" db="EMBL/GenBank/DDBJ databases">
        <title>Sequencing the genomes of 1000 actinobacteria strains.</title>
        <authorList>
            <person name="Klenk H.-P."/>
        </authorList>
    </citation>
    <scope>NUCLEOTIDE SEQUENCE [LARGE SCALE GENOMIC DNA]</scope>
    <source>
        <strain evidence="6 7">DSM 44099</strain>
    </source>
</reference>
<dbReference type="GO" id="GO:0003700">
    <property type="term" value="F:DNA-binding transcription factor activity"/>
    <property type="evidence" value="ECO:0007669"/>
    <property type="project" value="TreeGrafter"/>
</dbReference>
<keyword evidence="1" id="KW-0805">Transcription regulation</keyword>
<dbReference type="EMBL" id="QUMQ01000001">
    <property type="protein sequence ID" value="REG01419.1"/>
    <property type="molecule type" value="Genomic_DNA"/>
</dbReference>
<evidence type="ECO:0000313" key="6">
    <source>
        <dbReference type="EMBL" id="REG01419.1"/>
    </source>
</evidence>
<dbReference type="PRINTS" id="PR00455">
    <property type="entry name" value="HTHTETR"/>
</dbReference>
<comment type="caution">
    <text evidence="6">The sequence shown here is derived from an EMBL/GenBank/DDBJ whole genome shotgun (WGS) entry which is preliminary data.</text>
</comment>
<evidence type="ECO:0000256" key="2">
    <source>
        <dbReference type="ARBA" id="ARBA00023125"/>
    </source>
</evidence>
<dbReference type="InterPro" id="IPR001647">
    <property type="entry name" value="HTH_TetR"/>
</dbReference>
<dbReference type="PROSITE" id="PS50977">
    <property type="entry name" value="HTH_TETR_2"/>
    <property type="match status" value="1"/>
</dbReference>
<dbReference type="AlphaFoldDB" id="A0A3D9ZVX0"/>
<proteinExistence type="predicted"/>